<evidence type="ECO:0000313" key="2">
    <source>
        <dbReference type="Proteomes" id="UP000479756"/>
    </source>
</evidence>
<name>A0A7C9PNS3_9MICO</name>
<dbReference type="AlphaFoldDB" id="A0A7C9PNS3"/>
<protein>
    <submittedName>
        <fullName evidence="1">Uncharacterized protein</fullName>
    </submittedName>
</protein>
<sequence>MAALASAAPRPIVLLDGGSGAGKTELARVLAPLLGAELVCLEDFYPGWDGLEAASRMVRDDVLGASRWRRWDWAADRPAEWHPVDASRGLVIEGSGALSARNRERATLGVWIELDEPTRKSRALARDGERYAPFWDRWAAQEREFFARERPDLLADLVVPG</sequence>
<dbReference type="EMBL" id="JAAGWZ010000002">
    <property type="protein sequence ID" value="NEM91651.1"/>
    <property type="molecule type" value="Genomic_DNA"/>
</dbReference>
<dbReference type="Proteomes" id="UP000479756">
    <property type="component" value="Unassembled WGS sequence"/>
</dbReference>
<dbReference type="Gene3D" id="3.40.50.300">
    <property type="entry name" value="P-loop containing nucleotide triphosphate hydrolases"/>
    <property type="match status" value="1"/>
</dbReference>
<proteinExistence type="predicted"/>
<gene>
    <name evidence="1" type="ORF">G3T37_09795</name>
</gene>
<dbReference type="CDD" id="cd02019">
    <property type="entry name" value="NK"/>
    <property type="match status" value="1"/>
</dbReference>
<dbReference type="InterPro" id="IPR027417">
    <property type="entry name" value="P-loop_NTPase"/>
</dbReference>
<comment type="caution">
    <text evidence="1">The sequence shown here is derived from an EMBL/GenBank/DDBJ whole genome shotgun (WGS) entry which is preliminary data.</text>
</comment>
<accession>A0A7C9PNS3</accession>
<dbReference type="NCBIfam" id="NF005115">
    <property type="entry name" value="PRK06547.1"/>
    <property type="match status" value="1"/>
</dbReference>
<organism evidence="1 2">
    <name type="scientific">Galbitalea soli</name>
    <dbReference type="NCBI Taxonomy" id="1268042"/>
    <lineage>
        <taxon>Bacteria</taxon>
        <taxon>Bacillati</taxon>
        <taxon>Actinomycetota</taxon>
        <taxon>Actinomycetes</taxon>
        <taxon>Micrococcales</taxon>
        <taxon>Microbacteriaceae</taxon>
        <taxon>Galbitalea</taxon>
    </lineage>
</organism>
<reference evidence="1 2" key="1">
    <citation type="journal article" date="2014" name="Int. J. Syst. Evol. Microbiol.">
        <title>Description of Galbitalea soli gen. nov., sp. nov., and Frondihabitans sucicola sp. nov.</title>
        <authorList>
            <person name="Kim S.J."/>
            <person name="Lim J.M."/>
            <person name="Ahn J.H."/>
            <person name="Weon H.Y."/>
            <person name="Hamada M."/>
            <person name="Suzuki K."/>
            <person name="Ahn T.Y."/>
            <person name="Kwon S.W."/>
        </authorList>
    </citation>
    <scope>NUCLEOTIDE SEQUENCE [LARGE SCALE GENOMIC DNA]</scope>
    <source>
        <strain evidence="1 2">NBRC 108727</strain>
    </source>
</reference>
<keyword evidence="2" id="KW-1185">Reference proteome</keyword>
<dbReference type="SUPFAM" id="SSF52540">
    <property type="entry name" value="P-loop containing nucleoside triphosphate hydrolases"/>
    <property type="match status" value="1"/>
</dbReference>
<evidence type="ECO:0000313" key="1">
    <source>
        <dbReference type="EMBL" id="NEM91651.1"/>
    </source>
</evidence>